<evidence type="ECO:0000256" key="1">
    <source>
        <dbReference type="ARBA" id="ARBA00004141"/>
    </source>
</evidence>
<accession>A0A0Q3M746</accession>
<protein>
    <submittedName>
        <fullName evidence="9">Cytochrome C biogenesis protein</fullName>
    </submittedName>
</protein>
<dbReference type="RefSeq" id="WP_055727086.1">
    <property type="nucleotide sequence ID" value="NZ_LMAR01000019.1"/>
</dbReference>
<evidence type="ECO:0000256" key="6">
    <source>
        <dbReference type="ARBA" id="ARBA00023136"/>
    </source>
</evidence>
<dbReference type="EMBL" id="LMAR01000019">
    <property type="protein sequence ID" value="KQK31617.1"/>
    <property type="molecule type" value="Genomic_DNA"/>
</dbReference>
<feature type="transmembrane region" description="Helical" evidence="7">
    <location>
        <begin position="6"/>
        <end position="32"/>
    </location>
</feature>
<gene>
    <name evidence="9" type="ORF">ARD30_09280</name>
</gene>
<evidence type="ECO:0000256" key="5">
    <source>
        <dbReference type="ARBA" id="ARBA00022989"/>
    </source>
</evidence>
<evidence type="ECO:0000259" key="8">
    <source>
        <dbReference type="Pfam" id="PF02683"/>
    </source>
</evidence>
<dbReference type="PANTHER" id="PTHR31272:SF4">
    <property type="entry name" value="CYTOCHROME C-TYPE BIOGENESIS PROTEIN HI_1454-RELATED"/>
    <property type="match status" value="1"/>
</dbReference>
<dbReference type="PANTHER" id="PTHR31272">
    <property type="entry name" value="CYTOCHROME C-TYPE BIOGENESIS PROTEIN HI_1454-RELATED"/>
    <property type="match status" value="1"/>
</dbReference>
<evidence type="ECO:0000256" key="3">
    <source>
        <dbReference type="ARBA" id="ARBA00022692"/>
    </source>
</evidence>
<organism evidence="9 10">
    <name type="scientific">Bosea thiooxidans</name>
    <dbReference type="NCBI Taxonomy" id="53254"/>
    <lineage>
        <taxon>Bacteria</taxon>
        <taxon>Pseudomonadati</taxon>
        <taxon>Pseudomonadota</taxon>
        <taxon>Alphaproteobacteria</taxon>
        <taxon>Hyphomicrobiales</taxon>
        <taxon>Boseaceae</taxon>
        <taxon>Bosea</taxon>
    </lineage>
</organism>
<keyword evidence="10" id="KW-1185">Reference proteome</keyword>
<reference evidence="9 10" key="1">
    <citation type="submission" date="2015-10" db="EMBL/GenBank/DDBJ databases">
        <title>Draft genome of Bosea thiooxidans.</title>
        <authorList>
            <person name="Wang X."/>
        </authorList>
    </citation>
    <scope>NUCLEOTIDE SEQUENCE [LARGE SCALE GENOMIC DNA]</scope>
    <source>
        <strain evidence="9 10">CGMCC 9174</strain>
    </source>
</reference>
<dbReference type="InterPro" id="IPR003834">
    <property type="entry name" value="Cyt_c_assmbl_TM_dom"/>
</dbReference>
<name>A0A0Q3M746_9HYPH</name>
<dbReference type="Pfam" id="PF02683">
    <property type="entry name" value="DsbD_TM"/>
    <property type="match status" value="1"/>
</dbReference>
<evidence type="ECO:0000313" key="9">
    <source>
        <dbReference type="EMBL" id="KQK31617.1"/>
    </source>
</evidence>
<evidence type="ECO:0000256" key="4">
    <source>
        <dbReference type="ARBA" id="ARBA00022748"/>
    </source>
</evidence>
<proteinExistence type="inferred from homology"/>
<dbReference type="InterPro" id="IPR051790">
    <property type="entry name" value="Cytochrome_c-biogenesis_DsbD"/>
</dbReference>
<keyword evidence="3 7" id="KW-0812">Transmembrane</keyword>
<keyword evidence="4" id="KW-0201">Cytochrome c-type biogenesis</keyword>
<dbReference type="GO" id="GO:0016020">
    <property type="term" value="C:membrane"/>
    <property type="evidence" value="ECO:0007669"/>
    <property type="project" value="UniProtKB-SubCell"/>
</dbReference>
<dbReference type="AlphaFoldDB" id="A0A0Q3M746"/>
<feature type="transmembrane region" description="Helical" evidence="7">
    <location>
        <begin position="53"/>
        <end position="77"/>
    </location>
</feature>
<evidence type="ECO:0000256" key="7">
    <source>
        <dbReference type="SAM" id="Phobius"/>
    </source>
</evidence>
<evidence type="ECO:0000256" key="2">
    <source>
        <dbReference type="ARBA" id="ARBA00006143"/>
    </source>
</evidence>
<keyword evidence="5 7" id="KW-1133">Transmembrane helix</keyword>
<comment type="similarity">
    <text evidence="2">Belongs to the DsbD family.</text>
</comment>
<feature type="domain" description="Cytochrome C biogenesis protein transmembrane" evidence="8">
    <location>
        <begin position="7"/>
        <end position="220"/>
    </location>
</feature>
<comment type="subcellular location">
    <subcellularLocation>
        <location evidence="1">Membrane</location>
        <topology evidence="1">Multi-pass membrane protein</topology>
    </subcellularLocation>
</comment>
<feature type="transmembrane region" description="Helical" evidence="7">
    <location>
        <begin position="130"/>
        <end position="157"/>
    </location>
</feature>
<dbReference type="Proteomes" id="UP000051562">
    <property type="component" value="Unassembled WGS sequence"/>
</dbReference>
<comment type="caution">
    <text evidence="9">The sequence shown here is derived from an EMBL/GenBank/DDBJ whole genome shotgun (WGS) entry which is preliminary data.</text>
</comment>
<feature type="transmembrane region" description="Helical" evidence="7">
    <location>
        <begin position="163"/>
        <end position="187"/>
    </location>
</feature>
<keyword evidence="6 7" id="KW-0472">Membrane</keyword>
<evidence type="ECO:0000313" key="10">
    <source>
        <dbReference type="Proteomes" id="UP000051562"/>
    </source>
</evidence>
<feature type="transmembrane region" description="Helical" evidence="7">
    <location>
        <begin position="89"/>
        <end position="109"/>
    </location>
</feature>
<sequence>MEIANISILAALAAGAVSFLSPCVLPLVPGYLSYVAGSLSADSDSPRARISAFAMSFWFVLGFSTVFVILGAGASALSRLLLSYRYEAGLVGGAIIVVFGIFSTGVVRIPWMEREFRLSPQMSGGRPQSAYILGLAFGFGWTPCIGPILGAILTVSATSTTPAAGVALLAIYSLGLAIPFLLTALLAGGITARLRRLRSFGRGLQIFTGLTMVAMGLAMMTGRLSTMAFWLLETFPILALIG</sequence>
<feature type="transmembrane region" description="Helical" evidence="7">
    <location>
        <begin position="199"/>
        <end position="218"/>
    </location>
</feature>
<dbReference type="GO" id="GO:0017004">
    <property type="term" value="P:cytochrome complex assembly"/>
    <property type="evidence" value="ECO:0007669"/>
    <property type="project" value="UniProtKB-KW"/>
</dbReference>